<evidence type="ECO:0000313" key="2">
    <source>
        <dbReference type="Proteomes" id="UP001164390"/>
    </source>
</evidence>
<dbReference type="PROSITE" id="PS51365">
    <property type="entry name" value="RENAL_DIPEPTIDASE_2"/>
    <property type="match status" value="1"/>
</dbReference>
<protein>
    <submittedName>
        <fullName evidence="1">Dipeptidase</fullName>
    </submittedName>
</protein>
<keyword evidence="2" id="KW-1185">Reference proteome</keyword>
<dbReference type="GO" id="GO:0006508">
    <property type="term" value="P:proteolysis"/>
    <property type="evidence" value="ECO:0007669"/>
    <property type="project" value="InterPro"/>
</dbReference>
<dbReference type="PANTHER" id="PTHR10443:SF12">
    <property type="entry name" value="DIPEPTIDASE"/>
    <property type="match status" value="1"/>
</dbReference>
<dbReference type="SUPFAM" id="SSF51556">
    <property type="entry name" value="Metallo-dependent hydrolases"/>
    <property type="match status" value="1"/>
</dbReference>
<evidence type="ECO:0000313" key="1">
    <source>
        <dbReference type="EMBL" id="UYM06769.1"/>
    </source>
</evidence>
<gene>
    <name evidence="1" type="ORF">L0C25_06765</name>
</gene>
<dbReference type="CDD" id="cd01301">
    <property type="entry name" value="rDP_like"/>
    <property type="match status" value="1"/>
</dbReference>
<dbReference type="GO" id="GO:0070573">
    <property type="term" value="F:metallodipeptidase activity"/>
    <property type="evidence" value="ECO:0007669"/>
    <property type="project" value="InterPro"/>
</dbReference>
<sequence length="361" mass="39270">MPRPEIFDGHNDLPWAHRDLYAYDLDRGDIALPRPELHTDLPRLRKGGVGAQFWSVFVPSQLAGDAAVTATLEQVDFVRRMIERYDDLVLARTAGEVEAAMADGRIASLLGMEGGHSINESLGTLRAMHALGVRYMTLTHNDNVPWADSATDAAVLGGLNDFGREVVREMNRIGMLVDLSHVSADVMRDALEVTSSPVVFSHSNARTVCDVTRNVPDDVLAELPSNGGVCMLTFVPMFTSPGAARWYQECLEIAAERGLDPRSFADLDPVMVARAKTDPPPTSTLDDVVAHIEHVREVAGVEHVGLGGDFDGTTFLTRGLEDVGCYPNLLARLAERGWSESELALLAHGNVLRVLRAAVPD</sequence>
<dbReference type="Gene3D" id="3.20.20.140">
    <property type="entry name" value="Metal-dependent hydrolases"/>
    <property type="match status" value="1"/>
</dbReference>
<dbReference type="RefSeq" id="WP_271635689.1">
    <property type="nucleotide sequence ID" value="NZ_CP094970.1"/>
</dbReference>
<dbReference type="InterPro" id="IPR032466">
    <property type="entry name" value="Metal_Hydrolase"/>
</dbReference>
<dbReference type="AlphaFoldDB" id="A0AA46TKU7"/>
<organism evidence="1 2">
    <name type="scientific">Solicola gregarius</name>
    <dbReference type="NCBI Taxonomy" id="2908642"/>
    <lineage>
        <taxon>Bacteria</taxon>
        <taxon>Bacillati</taxon>
        <taxon>Actinomycetota</taxon>
        <taxon>Actinomycetes</taxon>
        <taxon>Propionibacteriales</taxon>
        <taxon>Nocardioidaceae</taxon>
        <taxon>Solicola</taxon>
    </lineage>
</organism>
<dbReference type="EMBL" id="CP094970">
    <property type="protein sequence ID" value="UYM06769.1"/>
    <property type="molecule type" value="Genomic_DNA"/>
</dbReference>
<dbReference type="InterPro" id="IPR008257">
    <property type="entry name" value="Pept_M19"/>
</dbReference>
<dbReference type="Pfam" id="PF01244">
    <property type="entry name" value="Peptidase_M19"/>
    <property type="match status" value="1"/>
</dbReference>
<dbReference type="PANTHER" id="PTHR10443">
    <property type="entry name" value="MICROSOMAL DIPEPTIDASE"/>
    <property type="match status" value="1"/>
</dbReference>
<reference evidence="1" key="1">
    <citation type="submission" date="2022-01" db="EMBL/GenBank/DDBJ databases">
        <title>Nocardioidaceae gen. sp. A5X3R13.</title>
        <authorList>
            <person name="Lopez Marin M.A."/>
            <person name="Uhlik O."/>
        </authorList>
    </citation>
    <scope>NUCLEOTIDE SEQUENCE</scope>
    <source>
        <strain evidence="1">A5X3R13</strain>
    </source>
</reference>
<dbReference type="Proteomes" id="UP001164390">
    <property type="component" value="Chromosome"/>
</dbReference>
<name>A0AA46TKU7_9ACTN</name>
<dbReference type="KEGG" id="sgrg:L0C25_06765"/>
<accession>A0AA46TKU7</accession>
<proteinExistence type="predicted"/>